<accession>A0A2P2LAN3</accession>
<organism evidence="1">
    <name type="scientific">Rhizophora mucronata</name>
    <name type="common">Asiatic mangrove</name>
    <dbReference type="NCBI Taxonomy" id="61149"/>
    <lineage>
        <taxon>Eukaryota</taxon>
        <taxon>Viridiplantae</taxon>
        <taxon>Streptophyta</taxon>
        <taxon>Embryophyta</taxon>
        <taxon>Tracheophyta</taxon>
        <taxon>Spermatophyta</taxon>
        <taxon>Magnoliopsida</taxon>
        <taxon>eudicotyledons</taxon>
        <taxon>Gunneridae</taxon>
        <taxon>Pentapetalae</taxon>
        <taxon>rosids</taxon>
        <taxon>fabids</taxon>
        <taxon>Malpighiales</taxon>
        <taxon>Rhizophoraceae</taxon>
        <taxon>Rhizophora</taxon>
    </lineage>
</organism>
<sequence length="59" mass="7261">MQLLYNSKTKIVFTCWTKTITSRVIKFGLTKQLMDAYYLLISQRLYRHFWTKVWTHFPN</sequence>
<dbReference type="EMBL" id="GGEC01034539">
    <property type="protein sequence ID" value="MBX15023.1"/>
    <property type="molecule type" value="Transcribed_RNA"/>
</dbReference>
<reference evidence="1" key="1">
    <citation type="submission" date="2018-02" db="EMBL/GenBank/DDBJ databases">
        <title>Rhizophora mucronata_Transcriptome.</title>
        <authorList>
            <person name="Meera S.P."/>
            <person name="Sreeshan A."/>
            <person name="Augustine A."/>
        </authorList>
    </citation>
    <scope>NUCLEOTIDE SEQUENCE</scope>
    <source>
        <tissue evidence="1">Leaf</tissue>
    </source>
</reference>
<protein>
    <submittedName>
        <fullName evidence="1">DNA topoisomerase 6 subunit B</fullName>
    </submittedName>
</protein>
<proteinExistence type="predicted"/>
<keyword evidence="1" id="KW-0413">Isomerase</keyword>
<dbReference type="GO" id="GO:0016853">
    <property type="term" value="F:isomerase activity"/>
    <property type="evidence" value="ECO:0007669"/>
    <property type="project" value="UniProtKB-KW"/>
</dbReference>
<dbReference type="AlphaFoldDB" id="A0A2P2LAN3"/>
<name>A0A2P2LAN3_RHIMU</name>
<evidence type="ECO:0000313" key="1">
    <source>
        <dbReference type="EMBL" id="MBX15023.1"/>
    </source>
</evidence>